<proteinExistence type="predicted"/>
<reference evidence="4" key="1">
    <citation type="journal article" date="2019" name="Int. J. Syst. Evol. Microbiol.">
        <title>The Global Catalogue of Microorganisms (GCM) 10K type strain sequencing project: providing services to taxonomists for standard genome sequencing and annotation.</title>
        <authorList>
            <consortium name="The Broad Institute Genomics Platform"/>
            <consortium name="The Broad Institute Genome Sequencing Center for Infectious Disease"/>
            <person name="Wu L."/>
            <person name="Ma J."/>
        </authorList>
    </citation>
    <scope>NUCLEOTIDE SEQUENCE [LARGE SCALE GENOMIC DNA]</scope>
    <source>
        <strain evidence="4">JCM 10977</strain>
    </source>
</reference>
<keyword evidence="1" id="KW-0812">Transmembrane</keyword>
<dbReference type="Proteomes" id="UP001500542">
    <property type="component" value="Unassembled WGS sequence"/>
</dbReference>
<accession>A0ABP3ZUF9</accession>
<dbReference type="Pfam" id="PF22570">
    <property type="entry name" value="LiaF-TM"/>
    <property type="match status" value="1"/>
</dbReference>
<feature type="transmembrane region" description="Helical" evidence="1">
    <location>
        <begin position="56"/>
        <end position="74"/>
    </location>
</feature>
<keyword evidence="1" id="KW-0472">Membrane</keyword>
<dbReference type="PANTHER" id="PTHR40763">
    <property type="entry name" value="MEMBRANE PROTEIN-RELATED"/>
    <property type="match status" value="1"/>
</dbReference>
<dbReference type="InterPro" id="IPR054331">
    <property type="entry name" value="LiaF_TM"/>
</dbReference>
<evidence type="ECO:0000256" key="1">
    <source>
        <dbReference type="SAM" id="Phobius"/>
    </source>
</evidence>
<comment type="caution">
    <text evidence="3">The sequence shown here is derived from an EMBL/GenBank/DDBJ whole genome shotgun (WGS) entry which is preliminary data.</text>
</comment>
<dbReference type="RefSeq" id="WP_343964916.1">
    <property type="nucleotide sequence ID" value="NZ_BAAAHK010000003.1"/>
</dbReference>
<dbReference type="PANTHER" id="PTHR40763:SF5">
    <property type="entry name" value="MEMBRANE PROTEIN"/>
    <property type="match status" value="1"/>
</dbReference>
<sequence length="232" mass="24144">MTPVRIWIGLVLLALGVIGILQAAGAGLGGVTDWWPIAVIGLGLTALVTRRRATVGPLLLIALGFVLLADQLSWTTGSLFGPALLVVVGLIVLFGLTRSNHSPSTGSGSTFALFGGTRMTDRSEHLQRCDATAIAGSVTLDLRESRIDEAATVDAFALMGGVDVLVPHGWRVAIKGTPILGGFDDKTHADGYLPPNAPVLNLNGLAILGGVTVANEPRALDHHQDTTIAHQN</sequence>
<gene>
    <name evidence="3" type="ORF">GCM10009554_08270</name>
</gene>
<evidence type="ECO:0000313" key="3">
    <source>
        <dbReference type="EMBL" id="GAA0927401.1"/>
    </source>
</evidence>
<feature type="domain" description="LiaF transmembrane" evidence="2">
    <location>
        <begin position="7"/>
        <end position="98"/>
    </location>
</feature>
<keyword evidence="1" id="KW-1133">Transmembrane helix</keyword>
<name>A0ABP3ZUF9_9ACTN</name>
<protein>
    <submittedName>
        <fullName evidence="3">DUF5668 domain-containing protein</fullName>
    </submittedName>
</protein>
<feature type="transmembrane region" description="Helical" evidence="1">
    <location>
        <begin position="33"/>
        <end position="49"/>
    </location>
</feature>
<keyword evidence="4" id="KW-1185">Reference proteome</keyword>
<organism evidence="3 4">
    <name type="scientific">Kribbella koreensis</name>
    <dbReference type="NCBI Taxonomy" id="57909"/>
    <lineage>
        <taxon>Bacteria</taxon>
        <taxon>Bacillati</taxon>
        <taxon>Actinomycetota</taxon>
        <taxon>Actinomycetes</taxon>
        <taxon>Propionibacteriales</taxon>
        <taxon>Kribbellaceae</taxon>
        <taxon>Kribbella</taxon>
    </lineage>
</organism>
<evidence type="ECO:0000259" key="2">
    <source>
        <dbReference type="Pfam" id="PF22570"/>
    </source>
</evidence>
<dbReference type="EMBL" id="BAAAHK010000003">
    <property type="protein sequence ID" value="GAA0927401.1"/>
    <property type="molecule type" value="Genomic_DNA"/>
</dbReference>
<feature type="transmembrane region" description="Helical" evidence="1">
    <location>
        <begin position="80"/>
        <end position="97"/>
    </location>
</feature>
<evidence type="ECO:0000313" key="4">
    <source>
        <dbReference type="Proteomes" id="UP001500542"/>
    </source>
</evidence>